<dbReference type="RefSeq" id="WP_111457623.1">
    <property type="nucleotide sequence ID" value="NZ_QFYP01000001.1"/>
</dbReference>
<dbReference type="OrthoDB" id="5705783at2"/>
<evidence type="ECO:0000313" key="2">
    <source>
        <dbReference type="Proteomes" id="UP000249842"/>
    </source>
</evidence>
<dbReference type="Gene3D" id="3.30.420.10">
    <property type="entry name" value="Ribonuclease H-like superfamily/Ribonuclease H"/>
    <property type="match status" value="1"/>
</dbReference>
<name>A0A328AYZ6_9CAUL</name>
<comment type="caution">
    <text evidence="1">The sequence shown here is derived from an EMBL/GenBank/DDBJ whole genome shotgun (WGS) entry which is preliminary data.</text>
</comment>
<dbReference type="GO" id="GO:0003676">
    <property type="term" value="F:nucleic acid binding"/>
    <property type="evidence" value="ECO:0007669"/>
    <property type="project" value="InterPro"/>
</dbReference>
<keyword evidence="2" id="KW-1185">Reference proteome</keyword>
<dbReference type="InterPro" id="IPR012337">
    <property type="entry name" value="RNaseH-like_sf"/>
</dbReference>
<dbReference type="InterPro" id="IPR036397">
    <property type="entry name" value="RNaseH_sf"/>
</dbReference>
<dbReference type="EMBL" id="QFYP01000001">
    <property type="protein sequence ID" value="RAK60330.1"/>
    <property type="molecule type" value="Genomic_DNA"/>
</dbReference>
<reference evidence="2" key="1">
    <citation type="submission" date="2018-05" db="EMBL/GenBank/DDBJ databases">
        <authorList>
            <person name="Li X."/>
        </authorList>
    </citation>
    <scope>NUCLEOTIDE SEQUENCE [LARGE SCALE GENOMIC DNA]</scope>
    <source>
        <strain evidence="2">HKS-05</strain>
    </source>
</reference>
<dbReference type="Proteomes" id="UP000249842">
    <property type="component" value="Unassembled WGS sequence"/>
</dbReference>
<proteinExistence type="predicted"/>
<dbReference type="AlphaFoldDB" id="A0A328AYZ6"/>
<evidence type="ECO:0000313" key="1">
    <source>
        <dbReference type="EMBL" id="RAK60330.1"/>
    </source>
</evidence>
<organism evidence="1 2">
    <name type="scientific">Phenylobacterium hankyongense</name>
    <dbReference type="NCBI Taxonomy" id="1813876"/>
    <lineage>
        <taxon>Bacteria</taxon>
        <taxon>Pseudomonadati</taxon>
        <taxon>Pseudomonadota</taxon>
        <taxon>Alphaproteobacteria</taxon>
        <taxon>Caulobacterales</taxon>
        <taxon>Caulobacteraceae</taxon>
        <taxon>Phenylobacterium</taxon>
    </lineage>
</organism>
<sequence>MIAFLDFEASSLADDSYPVEVGWVFEDGRAESHLIRPAPDWTDWDPLAEAIHGIARRRLLDEGAPHPEVAARMIDQLAGHDLYASAPSWDGKWLSVLLRAAGHPRHALRLRDTDAALLDALRGLDPAEAAAILDRVRRAWAGIRPAHRALPDARREREIWREVKRQAEGVGRA</sequence>
<protein>
    <submittedName>
        <fullName evidence="1">Transcriptional regulator</fullName>
    </submittedName>
</protein>
<accession>A0A328AYZ6</accession>
<gene>
    <name evidence="1" type="ORF">DJ021_11190</name>
</gene>
<dbReference type="SUPFAM" id="SSF53098">
    <property type="entry name" value="Ribonuclease H-like"/>
    <property type="match status" value="1"/>
</dbReference>